<reference evidence="7" key="1">
    <citation type="submission" date="2024-07" db="EMBL/GenBank/DDBJ databases">
        <authorList>
            <person name="fu j."/>
        </authorList>
    </citation>
    <scope>NUCLEOTIDE SEQUENCE</scope>
    <source>
        <strain evidence="7">P10A9</strain>
    </source>
</reference>
<feature type="transmembrane region" description="Helical" evidence="6">
    <location>
        <begin position="505"/>
        <end position="523"/>
    </location>
</feature>
<dbReference type="EMBL" id="CP163302">
    <property type="protein sequence ID" value="XDP45070.1"/>
    <property type="molecule type" value="Genomic_DNA"/>
</dbReference>
<evidence type="ECO:0000256" key="6">
    <source>
        <dbReference type="SAM" id="Phobius"/>
    </source>
</evidence>
<dbReference type="GO" id="GO:0022857">
    <property type="term" value="F:transmembrane transporter activity"/>
    <property type="evidence" value="ECO:0007669"/>
    <property type="project" value="InterPro"/>
</dbReference>
<dbReference type="AlphaFoldDB" id="A0AB39L3Y8"/>
<accession>A0AB39L3Y8</accession>
<gene>
    <name evidence="7" type="ORF">AB5L97_17675</name>
</gene>
<dbReference type="GO" id="GO:0016020">
    <property type="term" value="C:membrane"/>
    <property type="evidence" value="ECO:0007669"/>
    <property type="project" value="UniProtKB-SubCell"/>
</dbReference>
<feature type="transmembrane region" description="Helical" evidence="6">
    <location>
        <begin position="247"/>
        <end position="273"/>
    </location>
</feature>
<keyword evidence="4 6" id="KW-0472">Membrane</keyword>
<feature type="transmembrane region" description="Helical" evidence="6">
    <location>
        <begin position="176"/>
        <end position="195"/>
    </location>
</feature>
<evidence type="ECO:0000256" key="3">
    <source>
        <dbReference type="ARBA" id="ARBA00022989"/>
    </source>
</evidence>
<keyword evidence="2 6" id="KW-0812">Transmembrane</keyword>
<sequence length="574" mass="60452">MAHEAVTPIPTHGGHALKRVVGYWGLMFVSLGSIIGSGWLLGALGAAKSAGPASIVSWLIAAVMLIVLALIHADLGAAYPVAGGTARYPHYAFGALAGFTAGWVGYLQAVAIAPIEVEGAITYLESAPWAKGLDMVNPDSTLTPIGLVIAAAALAVFTVINIMGAKWLSDSNIAVVIWKTAVPVLAIVVLMSLSFHPGNFGQTGGGFAPNGFHGIFAALPLGVVFALQGFEQAAQMAGEARNPKKDVARAIITAMIIGAAVYIFLEVAFIGAVDPANVVNGWDNPLGAGAFGPYYDLALAAGAGWLATVLLIDAVVSPAGTGLVYIGTSARISYALGEDDALPPWLTSVSKRGVPFGSILLAFVIGLVALLPFPSWQSLVGLITDATAIMYAFAPVSLEALIRRHAGRAHPYRVPWPQILTPFGFVAANLIIYWSGFEAIWKILTAILIGRVIFEIALHRSKSLRFRRDLDWRAASWIWPWLIGLVVLGLLGRYGNGSLNILPEWVDILFVVAFALLIFYYAVSLSMSPEDIAVAVGEDEFEFEAVDSAVSSDTAGAADQKRRGAPGVGDRPKG</sequence>
<feature type="transmembrane region" description="Helical" evidence="6">
    <location>
        <begin position="470"/>
        <end position="493"/>
    </location>
</feature>
<feature type="transmembrane region" description="Helical" evidence="6">
    <location>
        <begin position="55"/>
        <end position="79"/>
    </location>
</feature>
<proteinExistence type="predicted"/>
<feature type="transmembrane region" description="Helical" evidence="6">
    <location>
        <begin position="207"/>
        <end position="227"/>
    </location>
</feature>
<feature type="transmembrane region" description="Helical" evidence="6">
    <location>
        <begin position="145"/>
        <end position="164"/>
    </location>
</feature>
<evidence type="ECO:0000256" key="4">
    <source>
        <dbReference type="ARBA" id="ARBA00023136"/>
    </source>
</evidence>
<feature type="region of interest" description="Disordered" evidence="5">
    <location>
        <begin position="549"/>
        <end position="574"/>
    </location>
</feature>
<feature type="transmembrane region" description="Helical" evidence="6">
    <location>
        <begin position="414"/>
        <end position="434"/>
    </location>
</feature>
<dbReference type="InterPro" id="IPR052962">
    <property type="entry name" value="AA_Transporter_AGT"/>
</dbReference>
<organism evidence="7">
    <name type="scientific">Sinomonas puerhi</name>
    <dbReference type="NCBI Taxonomy" id="3238584"/>
    <lineage>
        <taxon>Bacteria</taxon>
        <taxon>Bacillati</taxon>
        <taxon>Actinomycetota</taxon>
        <taxon>Actinomycetes</taxon>
        <taxon>Micrococcales</taxon>
        <taxon>Micrococcaceae</taxon>
        <taxon>Sinomonas</taxon>
    </lineage>
</organism>
<dbReference type="Gene3D" id="1.20.1740.10">
    <property type="entry name" value="Amino acid/polyamine transporter I"/>
    <property type="match status" value="1"/>
</dbReference>
<feature type="transmembrane region" description="Helical" evidence="6">
    <location>
        <begin position="91"/>
        <end position="115"/>
    </location>
</feature>
<comment type="subcellular location">
    <subcellularLocation>
        <location evidence="1">Membrane</location>
        <topology evidence="1">Multi-pass membrane protein</topology>
    </subcellularLocation>
</comment>
<feature type="transmembrane region" description="Helical" evidence="6">
    <location>
        <begin position="379"/>
        <end position="402"/>
    </location>
</feature>
<feature type="transmembrane region" description="Helical" evidence="6">
    <location>
        <begin position="21"/>
        <end position="43"/>
    </location>
</feature>
<protein>
    <submittedName>
        <fullName evidence="7">APC family permease</fullName>
    </submittedName>
</protein>
<feature type="transmembrane region" description="Helical" evidence="6">
    <location>
        <begin position="440"/>
        <end position="458"/>
    </location>
</feature>
<dbReference type="PANTHER" id="PTHR47547">
    <property type="match status" value="1"/>
</dbReference>
<evidence type="ECO:0000256" key="5">
    <source>
        <dbReference type="SAM" id="MobiDB-lite"/>
    </source>
</evidence>
<evidence type="ECO:0000256" key="2">
    <source>
        <dbReference type="ARBA" id="ARBA00022692"/>
    </source>
</evidence>
<dbReference type="PANTHER" id="PTHR47547:SF1">
    <property type="entry name" value="ASPARTATE-PROTON SYMPORTER"/>
    <property type="match status" value="1"/>
</dbReference>
<dbReference type="RefSeq" id="WP_369045652.1">
    <property type="nucleotide sequence ID" value="NZ_CP163302.1"/>
</dbReference>
<name>A0AB39L3Y8_9MICC</name>
<keyword evidence="3 6" id="KW-1133">Transmembrane helix</keyword>
<dbReference type="KEGG" id="spue:AB5L97_17675"/>
<feature type="transmembrane region" description="Helical" evidence="6">
    <location>
        <begin position="354"/>
        <end position="373"/>
    </location>
</feature>
<dbReference type="InterPro" id="IPR002293">
    <property type="entry name" value="AA/rel_permease1"/>
</dbReference>
<evidence type="ECO:0000256" key="1">
    <source>
        <dbReference type="ARBA" id="ARBA00004141"/>
    </source>
</evidence>
<evidence type="ECO:0000313" key="7">
    <source>
        <dbReference type="EMBL" id="XDP45070.1"/>
    </source>
</evidence>
<feature type="transmembrane region" description="Helical" evidence="6">
    <location>
        <begin position="293"/>
        <end position="316"/>
    </location>
</feature>
<dbReference type="Pfam" id="PF13520">
    <property type="entry name" value="AA_permease_2"/>
    <property type="match status" value="1"/>
</dbReference>